<feature type="transmembrane region" description="Helical" evidence="1">
    <location>
        <begin position="1013"/>
        <end position="1033"/>
    </location>
</feature>
<keyword evidence="1" id="KW-0472">Membrane</keyword>
<accession>A0A5B9DE11</accession>
<keyword evidence="1" id="KW-1133">Transmembrane helix</keyword>
<protein>
    <submittedName>
        <fullName evidence="2">Uncharacterized protein</fullName>
    </submittedName>
</protein>
<keyword evidence="3" id="KW-1185">Reference proteome</keyword>
<organism evidence="2 3">
    <name type="scientific">Promethearchaeum syntrophicum</name>
    <dbReference type="NCBI Taxonomy" id="2594042"/>
    <lineage>
        <taxon>Archaea</taxon>
        <taxon>Promethearchaeati</taxon>
        <taxon>Promethearchaeota</taxon>
        <taxon>Promethearchaeia</taxon>
        <taxon>Promethearchaeales</taxon>
        <taxon>Promethearchaeaceae</taxon>
        <taxon>Promethearchaeum</taxon>
    </lineage>
</organism>
<gene>
    <name evidence="2" type="ORF">DSAG12_03063</name>
</gene>
<keyword evidence="1" id="KW-0812">Transmembrane</keyword>
<name>A0A5B9DE11_9ARCH</name>
<reference evidence="2 3" key="1">
    <citation type="journal article" date="2020" name="Nature">
        <title>Isolation of an archaeon at the prokaryote-eukaryote interface.</title>
        <authorList>
            <person name="Imachi H."/>
            <person name="Nobu M.K."/>
            <person name="Nakahara N."/>
            <person name="Morono Y."/>
            <person name="Ogawara M."/>
            <person name="Takaki Y."/>
            <person name="Takano Y."/>
            <person name="Uematsu K."/>
            <person name="Ikuta T."/>
            <person name="Ito M."/>
            <person name="Matsui Y."/>
            <person name="Miyazaki M."/>
            <person name="Murata K."/>
            <person name="Saito Y."/>
            <person name="Sakai S."/>
            <person name="Song C."/>
            <person name="Tasumi E."/>
            <person name="Yamanaka Y."/>
            <person name="Yamaguchi T."/>
            <person name="Kamagata Y."/>
            <person name="Tamaki H."/>
            <person name="Takai K."/>
        </authorList>
    </citation>
    <scope>NUCLEOTIDE SEQUENCE [LARGE SCALE GENOMIC DNA]</scope>
    <source>
        <strain evidence="2 3">MK-D1</strain>
    </source>
</reference>
<dbReference type="KEGG" id="psyt:DSAG12_03063"/>
<dbReference type="RefSeq" id="WP_147664135.1">
    <property type="nucleotide sequence ID" value="NZ_CP042905.2"/>
</dbReference>
<evidence type="ECO:0000313" key="3">
    <source>
        <dbReference type="Proteomes" id="UP000321408"/>
    </source>
</evidence>
<reference evidence="2 3" key="2">
    <citation type="journal article" date="2024" name="Int. J. Syst. Evol. Microbiol.">
        <title>Promethearchaeum syntrophicum gen. nov., sp. nov., an anaerobic, obligately syntrophic archaeon, the first isolate of the lineage 'Asgard' archaea, and proposal of the new archaeal phylum Promethearchaeota phyl. nov. and kingdom Promethearchaeati regn. nov.</title>
        <authorList>
            <person name="Imachi H."/>
            <person name="Nobu M.K."/>
            <person name="Kato S."/>
            <person name="Takaki Y."/>
            <person name="Miyazaki M."/>
            <person name="Miyata M."/>
            <person name="Ogawara M."/>
            <person name="Saito Y."/>
            <person name="Sakai S."/>
            <person name="Tahara Y.O."/>
            <person name="Takano Y."/>
            <person name="Tasumi E."/>
            <person name="Uematsu K."/>
            <person name="Yoshimura T."/>
            <person name="Itoh T."/>
            <person name="Ohkuma M."/>
            <person name="Takai K."/>
        </authorList>
    </citation>
    <scope>NUCLEOTIDE SEQUENCE [LARGE SCALE GENOMIC DNA]</scope>
    <source>
        <strain evidence="2 3">MK-D1</strain>
    </source>
</reference>
<evidence type="ECO:0000256" key="1">
    <source>
        <dbReference type="SAM" id="Phobius"/>
    </source>
</evidence>
<dbReference type="Gene3D" id="2.60.120.380">
    <property type="match status" value="1"/>
</dbReference>
<evidence type="ECO:0000313" key="2">
    <source>
        <dbReference type="EMBL" id="QEE17231.1"/>
    </source>
</evidence>
<dbReference type="GeneID" id="41331035"/>
<dbReference type="AlphaFoldDB" id="A0A5B9DE11"/>
<dbReference type="EMBL" id="CP042905">
    <property type="protein sequence ID" value="QEE17231.1"/>
    <property type="molecule type" value="Genomic_DNA"/>
</dbReference>
<proteinExistence type="predicted"/>
<dbReference type="Proteomes" id="UP000321408">
    <property type="component" value="Chromosome"/>
</dbReference>
<sequence>MKKKTFTIFILMVLTFSMAFSSYTPKNNAVENSIEPISADPPTGAILIVDDALYYNVVMEGYDEMDDRYYEDNAVVKLVVNATGVDYITYMPYFYKFDGTNWAWEEDPSEDEDPHMKDDYNYLAYNHSWSVATDVGEMYDVNQTEDIEGKFASDMNSSVVTADFSTGADTYHNITLSCDRDDNSSTPVFVEWIGNKTTGLCVSYTETGIDDNITAELCGYEIVDSLSTGLLTVPTSFGFAEGDWIDYFVPENERYDEPPSSSGDASFDDWLERGNDDWTTAFHLNDEFEVPGHWHELSLHNNFDYYSFYAYNGDNINVDAWCEDGADITLEEIDSGNGNIIQYDHEDGDSDGEMHISWTATFDGYYMIGFTSQSGPFDDRYDFQISIDGDGGPAYFPEDGSDHHDGPESMFIHQTIEYLYTNPLGEEVLIVKSEGHKDADMMDTPLFVDYREQGRIDPDNINIIDGPYFHKDLDMNHPDFKTSMQDLLSEDGTSTSTFYNTTNWVELTGVTDEGADFYFFVERFPDHNYGAIQYYEQSEFNTTEDYFIKKDKNIAIDSSISGLINDTVGPELGVAVGDYWTYLAQESGYENSWDEYGGYDRSYDNLHYVTITVTHIFHANRTVVAVIGEMEHWSNDDPDYPDRREFQPILVWDTEDPMSFFTYGGHGQMQDGPPFLLPAGVDWSLHESEFGTLMEEANTYKINIDPNSIRVSWEGDPESEYYESGRVFLDVNSDGVVTHISQDSEERKPDYKRRNRLEGFATYISTGCAEILASTVTEVVTGDQFIWENQRYSPAGSWGSDDPGSDPNNYTHIRDNILTVEETCGEFIVFIGAREYRNWDQTDYHGNTWKYWDEALGDYVDTEINQWLLGSIQDANIWSWMNSQYFDIGLANFSGYEIELAELLNFAIDDIPDGYSIHPTDITVDGLTFELLFNYEESPGVTISHVMKFAVNNKGIMQEMFMGIKDSADNWLEWEYTVLISAPSGYDVGNVFDGLPVEDIHGLQGSGFEIPGYSGAFLVIASVFGIFSLLALISNRRRF</sequence>